<reference evidence="3 4" key="1">
    <citation type="submission" date="2016-05" db="EMBL/GenBank/DDBJ databases">
        <title>Genome sequencing reveals origins of a unique bacterial endosymbiosis in the earliest lineages of terrestrial Fungi.</title>
        <authorList>
            <consortium name="DOE Joint Genome Institute"/>
            <person name="Uehling J."/>
            <person name="Gryganskyi A."/>
            <person name="Hameed K."/>
            <person name="Tschaplinski T."/>
            <person name="Misztal P."/>
            <person name="Wu S."/>
            <person name="Desiro A."/>
            <person name="Vande Pol N."/>
            <person name="Du Z.-Y."/>
            <person name="Zienkiewicz A."/>
            <person name="Zienkiewicz K."/>
            <person name="Morin E."/>
            <person name="Tisserant E."/>
            <person name="Splivallo R."/>
            <person name="Hainaut M."/>
            <person name="Henrissat B."/>
            <person name="Ohm R."/>
            <person name="Kuo A."/>
            <person name="Yan J."/>
            <person name="Lipzen A."/>
            <person name="Nolan M."/>
            <person name="Labutti K."/>
            <person name="Barry K."/>
            <person name="Goldstein A."/>
            <person name="Labbe J."/>
            <person name="Schadt C."/>
            <person name="Tuskan G."/>
            <person name="Grigoriev I."/>
            <person name="Martin F."/>
            <person name="Vilgalys R."/>
            <person name="Bonito G."/>
        </authorList>
    </citation>
    <scope>NUCLEOTIDE SEQUENCE [LARGE SCALE GENOMIC DNA]</scope>
    <source>
        <strain evidence="3 4">AG-77</strain>
    </source>
</reference>
<keyword evidence="2" id="KW-1133">Transmembrane helix</keyword>
<dbReference type="Proteomes" id="UP000078512">
    <property type="component" value="Unassembled WGS sequence"/>
</dbReference>
<gene>
    <name evidence="3" type="ORF">K457DRAFT_262164</name>
</gene>
<evidence type="ECO:0000256" key="1">
    <source>
        <dbReference type="SAM" id="MobiDB-lite"/>
    </source>
</evidence>
<evidence type="ECO:0000313" key="4">
    <source>
        <dbReference type="Proteomes" id="UP000078512"/>
    </source>
</evidence>
<evidence type="ECO:0000313" key="3">
    <source>
        <dbReference type="EMBL" id="OAQ23018.1"/>
    </source>
</evidence>
<accession>A0A197JDC1</accession>
<organism evidence="3 4">
    <name type="scientific">Linnemannia elongata AG-77</name>
    <dbReference type="NCBI Taxonomy" id="1314771"/>
    <lineage>
        <taxon>Eukaryota</taxon>
        <taxon>Fungi</taxon>
        <taxon>Fungi incertae sedis</taxon>
        <taxon>Mucoromycota</taxon>
        <taxon>Mortierellomycotina</taxon>
        <taxon>Mortierellomycetes</taxon>
        <taxon>Mortierellales</taxon>
        <taxon>Mortierellaceae</taxon>
        <taxon>Linnemannia</taxon>
    </lineage>
</organism>
<feature type="region of interest" description="Disordered" evidence="1">
    <location>
        <begin position="129"/>
        <end position="158"/>
    </location>
</feature>
<name>A0A197JDC1_9FUNG</name>
<sequence length="158" mass="18118">MRLSLTHTPSFLAFTLAPFSCILFIDAPSLVVCFLPLGKKRFNGSLLFMPCSSPFASPFQPFFPLLFPCFFWLILILPYTNPRLSSLSFSPVFILKCEPSCSVGLFFECFLPAVPIQNTLRGTLLRSESLSRKQRRRRKLNLDSHRKKKRQKPEKKAV</sequence>
<evidence type="ECO:0000256" key="2">
    <source>
        <dbReference type="SAM" id="Phobius"/>
    </source>
</evidence>
<dbReference type="EMBL" id="KV442133">
    <property type="protein sequence ID" value="OAQ23018.1"/>
    <property type="molecule type" value="Genomic_DNA"/>
</dbReference>
<dbReference type="AlphaFoldDB" id="A0A197JDC1"/>
<dbReference type="PROSITE" id="PS50096">
    <property type="entry name" value="IQ"/>
    <property type="match status" value="1"/>
</dbReference>
<keyword evidence="2" id="KW-0472">Membrane</keyword>
<feature type="transmembrane region" description="Helical" evidence="2">
    <location>
        <begin position="58"/>
        <end position="79"/>
    </location>
</feature>
<keyword evidence="4" id="KW-1185">Reference proteome</keyword>
<proteinExistence type="predicted"/>
<keyword evidence="2" id="KW-0812">Transmembrane</keyword>
<feature type="compositionally biased region" description="Basic residues" evidence="1">
    <location>
        <begin position="132"/>
        <end position="158"/>
    </location>
</feature>
<feature type="transmembrane region" description="Helical" evidence="2">
    <location>
        <begin position="12"/>
        <end position="38"/>
    </location>
</feature>
<protein>
    <submittedName>
        <fullName evidence="3">Uncharacterized protein</fullName>
    </submittedName>
</protein>